<accession>A0A151AF09</accession>
<protein>
    <recommendedName>
        <fullName evidence="4">LexA-binding, inner membrane-associated hydrolase</fullName>
    </recommendedName>
</protein>
<organism evidence="2 3">
    <name type="scientific">Halalkalicoccus paucihalophilus</name>
    <dbReference type="NCBI Taxonomy" id="1008153"/>
    <lineage>
        <taxon>Archaea</taxon>
        <taxon>Methanobacteriati</taxon>
        <taxon>Methanobacteriota</taxon>
        <taxon>Stenosarchaea group</taxon>
        <taxon>Halobacteria</taxon>
        <taxon>Halobacteriales</taxon>
        <taxon>Halococcaceae</taxon>
        <taxon>Halalkalicoccus</taxon>
    </lineage>
</organism>
<keyword evidence="3" id="KW-1185">Reference proteome</keyword>
<dbReference type="Proteomes" id="UP000075321">
    <property type="component" value="Unassembled WGS sequence"/>
</dbReference>
<keyword evidence="1" id="KW-0472">Membrane</keyword>
<dbReference type="PATRIC" id="fig|1008153.3.peg.1354"/>
<evidence type="ECO:0000313" key="2">
    <source>
        <dbReference type="EMBL" id="KYH26249.1"/>
    </source>
</evidence>
<feature type="transmembrane region" description="Helical" evidence="1">
    <location>
        <begin position="56"/>
        <end position="76"/>
    </location>
</feature>
<dbReference type="RefSeq" id="WP_066380821.1">
    <property type="nucleotide sequence ID" value="NZ_LTAZ01000004.1"/>
</dbReference>
<evidence type="ECO:0000313" key="3">
    <source>
        <dbReference type="Proteomes" id="UP000075321"/>
    </source>
</evidence>
<evidence type="ECO:0008006" key="4">
    <source>
        <dbReference type="Google" id="ProtNLM"/>
    </source>
</evidence>
<keyword evidence="1" id="KW-1133">Transmembrane helix</keyword>
<dbReference type="EMBL" id="LTAZ01000004">
    <property type="protein sequence ID" value="KYH26249.1"/>
    <property type="molecule type" value="Genomic_DNA"/>
</dbReference>
<gene>
    <name evidence="2" type="ORF">HAPAU_13440</name>
</gene>
<feature type="transmembrane region" description="Helical" evidence="1">
    <location>
        <begin position="12"/>
        <end position="35"/>
    </location>
</feature>
<comment type="caution">
    <text evidence="2">The sequence shown here is derived from an EMBL/GenBank/DDBJ whole genome shotgun (WGS) entry which is preliminary data.</text>
</comment>
<sequence length="188" mass="20167">MMNTTHGAIGVAMASVTVLVAPEFAVIAAVGALLGSVFPDLDLFVGTHRKTLHFPIVGWLLALPAAVWAVLVPSFVSVGTAFFALGATVHAVTDAAGAGHELRPWERTSKRAVYAHPLGRWIAPRRWIRYDGAPEDLALMGVVTLPVLILYDGVVRNVMLAALGVSVGYTAIRKRMPDLTPDWMKDSE</sequence>
<dbReference type="OrthoDB" id="204671at2157"/>
<evidence type="ECO:0000256" key="1">
    <source>
        <dbReference type="SAM" id="Phobius"/>
    </source>
</evidence>
<dbReference type="AlphaFoldDB" id="A0A151AF09"/>
<reference evidence="2 3" key="1">
    <citation type="submission" date="2016-02" db="EMBL/GenBank/DDBJ databases">
        <title>Genome sequence of Halalkalicoccus paucihalophilus DSM 24557.</title>
        <authorList>
            <person name="Poehlein A."/>
            <person name="Daniel R."/>
        </authorList>
    </citation>
    <scope>NUCLEOTIDE SEQUENCE [LARGE SCALE GENOMIC DNA]</scope>
    <source>
        <strain evidence="2 3">DSM 24557</strain>
    </source>
</reference>
<keyword evidence="1" id="KW-0812">Transmembrane</keyword>
<proteinExistence type="predicted"/>
<name>A0A151AF09_9EURY</name>